<sequence>MFKKLQKLVPKDVKEAIHHAQAAISSTSQTRKAEPGLRCEEAPSAGSCICSSWRERKDLRLTAAMAVYARTPAVRSISAVSPDRRVESVPWTKQPVLTPSYKGPVVHDPMDFMKGPRPQRGQSPPPRVTYALCAEPRVEPRMGALSPIPQRNSHVPANTPVHHVMEKPSPQIPRSAPQITGVAFDEAMTARPGMGRRLDWHGFDAVSPVHGAGSMSSAVSEGGYPHSSPMPKFRDRRDSACFPVDVETNPKAVKRGNSDSSLETKEPSIDLQKQIVEEVNRVLENRLAAKEETESLKKELDKALNDREIETQQVHHLTERLIEMEQRLEREADARRKIQAKLDQGVLIESELHQKDMKISELERKLKAKSDEARNLKVRQERLEKQMDDARSTKEKTQRDCQREVQDKLQEKRDLEEKLFTAQTRAKSLEQRCQELEETLKQERNNEQLLRAEKDLEQRENLLKGRQQELQARLLEAERSREEVQRIRDELQMQKHQLQIEAAEFQQQQETLKLQAKECDQKYRNWESQRQEVEQQNERTARELNIMVQQSQEKVTEEAKRRSGLEKELRQSMEEKAHLQEEIQKQKDEISTLQSQLQASEESAQVCAEVFPTPAEMKDETCYELEISQQNAELMHGIHSLSQELKWLASYNSVLREHIPSDLEPKVKNALENLSFAEWQPPADMAQWLRERLNSLARASSLGGVLENAQYSLPEVSGNVADDFFRDGGEQSAQPISRVLSQDIFEIGDEDILVPNSEPHFCGPVLLLPIPCLHNRMEPVAGSTKPAYGTVELPKREKKLWTSSDYWLLASLKLLVFALTSASYYYYALLPAWEADRSISWTKKSTLTVTWITTLFEALGLLLAGPLADYIEPVLLIAFEGLVAFSGLFIATTLHSAHGLILSLLVVSFLKGILWPSLGSIIFSLDKEKQDVCFFCCALASRFAEALGDFGLGQLLWLGFHWRSALACFGGFLVAIFLGGIFCLHGLLAKGIHIEEPMSPSSPTWSASYGAKWFRLFVDFHGWLALLVLLGTSGLWAFSGYLSLLMQAQFQLDPGGAAMAASSLLAGTFLGLLLAGVVTYLNGREHGRLLQLIQANVALLCLVSMVMMPGMSLTPWVFFLLLTGAGAGPLLYLPYTVYCSQVPRSQRAFCMAVLDSLSQLFGCCVQVLFGNLRIVIPEKAGQIMYDSTTAGFAVTAFCTMLLYRMVGKDSQLSHF</sequence>
<proteinExistence type="predicted"/>
<keyword evidence="2" id="KW-0812">Transmembrane</keyword>
<feature type="transmembrane region" description="Helical" evidence="2">
    <location>
        <begin position="1149"/>
        <end position="1169"/>
    </location>
</feature>
<feature type="transmembrane region" description="Helical" evidence="2">
    <location>
        <begin position="874"/>
        <end position="894"/>
    </location>
</feature>
<dbReference type="PANTHER" id="PTHR45615:SF40">
    <property type="entry name" value="MYOSIN HEAVY CHAIN, NON-MUSCLE"/>
    <property type="match status" value="1"/>
</dbReference>
<evidence type="ECO:0000313" key="4">
    <source>
        <dbReference type="Proteomes" id="UP001642484"/>
    </source>
</evidence>
<feature type="transmembrane region" description="Helical" evidence="2">
    <location>
        <begin position="847"/>
        <end position="867"/>
    </location>
</feature>
<dbReference type="CDD" id="cd06174">
    <property type="entry name" value="MFS"/>
    <property type="match status" value="1"/>
</dbReference>
<feature type="transmembrane region" description="Helical" evidence="2">
    <location>
        <begin position="964"/>
        <end position="988"/>
    </location>
</feature>
<feature type="transmembrane region" description="Helical" evidence="2">
    <location>
        <begin position="1056"/>
        <end position="1081"/>
    </location>
</feature>
<feature type="transmembrane region" description="Helical" evidence="2">
    <location>
        <begin position="1022"/>
        <end position="1044"/>
    </location>
</feature>
<evidence type="ECO:0000256" key="1">
    <source>
        <dbReference type="SAM" id="MobiDB-lite"/>
    </source>
</evidence>
<dbReference type="PANTHER" id="PTHR45615">
    <property type="entry name" value="MYOSIN HEAVY CHAIN, NON-MUSCLE"/>
    <property type="match status" value="1"/>
</dbReference>
<gene>
    <name evidence="3" type="ORF">CCMP2556_LOCUS46101</name>
</gene>
<keyword evidence="2" id="KW-0472">Membrane</keyword>
<feature type="transmembrane region" description="Helical" evidence="2">
    <location>
        <begin position="1093"/>
        <end position="1110"/>
    </location>
</feature>
<reference evidence="3 4" key="1">
    <citation type="submission" date="2024-02" db="EMBL/GenBank/DDBJ databases">
        <authorList>
            <person name="Chen Y."/>
            <person name="Shah S."/>
            <person name="Dougan E. K."/>
            <person name="Thang M."/>
            <person name="Chan C."/>
        </authorList>
    </citation>
    <scope>NUCLEOTIDE SEQUENCE [LARGE SCALE GENOMIC DNA]</scope>
</reference>
<dbReference type="Proteomes" id="UP001642484">
    <property type="component" value="Unassembled WGS sequence"/>
</dbReference>
<feature type="transmembrane region" description="Helical" evidence="2">
    <location>
        <begin position="1116"/>
        <end position="1137"/>
    </location>
</feature>
<feature type="transmembrane region" description="Helical" evidence="2">
    <location>
        <begin position="1189"/>
        <end position="1206"/>
    </location>
</feature>
<name>A0ABP0RBF0_9DINO</name>
<evidence type="ECO:0000313" key="3">
    <source>
        <dbReference type="EMBL" id="CAK9097058.1"/>
    </source>
</evidence>
<accession>A0ABP0RBF0</accession>
<dbReference type="Gene3D" id="1.20.1250.20">
    <property type="entry name" value="MFS general substrate transporter like domains"/>
    <property type="match status" value="1"/>
</dbReference>
<dbReference type="InterPro" id="IPR036259">
    <property type="entry name" value="MFS_trans_sf"/>
</dbReference>
<feature type="transmembrane region" description="Helical" evidence="2">
    <location>
        <begin position="806"/>
        <end position="827"/>
    </location>
</feature>
<evidence type="ECO:0000256" key="2">
    <source>
        <dbReference type="SAM" id="Phobius"/>
    </source>
</evidence>
<feature type="transmembrane region" description="Helical" evidence="2">
    <location>
        <begin position="900"/>
        <end position="925"/>
    </location>
</feature>
<keyword evidence="4" id="KW-1185">Reference proteome</keyword>
<feature type="region of interest" description="Disordered" evidence="1">
    <location>
        <begin position="212"/>
        <end position="236"/>
    </location>
</feature>
<dbReference type="SUPFAM" id="SSF103473">
    <property type="entry name" value="MFS general substrate transporter"/>
    <property type="match status" value="1"/>
</dbReference>
<comment type="caution">
    <text evidence="3">The sequence shown here is derived from an EMBL/GenBank/DDBJ whole genome shotgun (WGS) entry which is preliminary data.</text>
</comment>
<organism evidence="3 4">
    <name type="scientific">Durusdinium trenchii</name>
    <dbReference type="NCBI Taxonomy" id="1381693"/>
    <lineage>
        <taxon>Eukaryota</taxon>
        <taxon>Sar</taxon>
        <taxon>Alveolata</taxon>
        <taxon>Dinophyceae</taxon>
        <taxon>Suessiales</taxon>
        <taxon>Symbiodiniaceae</taxon>
        <taxon>Durusdinium</taxon>
    </lineage>
</organism>
<feature type="region of interest" description="Disordered" evidence="1">
    <location>
        <begin position="380"/>
        <end position="405"/>
    </location>
</feature>
<protein>
    <submittedName>
        <fullName evidence="3">Uncharacterized protein</fullName>
    </submittedName>
</protein>
<keyword evidence="2" id="KW-1133">Transmembrane helix</keyword>
<dbReference type="EMBL" id="CAXAMN010025694">
    <property type="protein sequence ID" value="CAK9097058.1"/>
    <property type="molecule type" value="Genomic_DNA"/>
</dbReference>